<dbReference type="InterPro" id="IPR004358">
    <property type="entry name" value="Sig_transdc_His_kin-like_C"/>
</dbReference>
<evidence type="ECO:0000256" key="8">
    <source>
        <dbReference type="ARBA" id="ARBA00022840"/>
    </source>
</evidence>
<comment type="catalytic activity">
    <reaction evidence="1">
        <text>ATP + protein L-histidine = ADP + protein N-phospho-L-histidine.</text>
        <dbReference type="EC" id="2.7.13.3"/>
    </reaction>
</comment>
<dbReference type="CDD" id="cd00130">
    <property type="entry name" value="PAS"/>
    <property type="match status" value="1"/>
</dbReference>
<dbReference type="InterPro" id="IPR035965">
    <property type="entry name" value="PAS-like_dom_sf"/>
</dbReference>
<evidence type="ECO:0000256" key="1">
    <source>
        <dbReference type="ARBA" id="ARBA00000085"/>
    </source>
</evidence>
<dbReference type="PROSITE" id="PS50109">
    <property type="entry name" value="HIS_KIN"/>
    <property type="match status" value="1"/>
</dbReference>
<evidence type="ECO:0000256" key="10">
    <source>
        <dbReference type="SAM" id="Phobius"/>
    </source>
</evidence>
<dbReference type="InterPro" id="IPR000014">
    <property type="entry name" value="PAS"/>
</dbReference>
<reference evidence="13 14" key="1">
    <citation type="submission" date="2014-08" db="EMBL/GenBank/DDBJ databases">
        <title>Porphyromonas canoris strain:OH2762 Genome sequencing.</title>
        <authorList>
            <person name="Wallis C."/>
            <person name="Deusch O."/>
            <person name="O'Flynn C."/>
            <person name="Davis I."/>
            <person name="Jospin G."/>
            <person name="Darling A.E."/>
            <person name="Coil D.A."/>
            <person name="Alexiev A."/>
            <person name="Horsfall A."/>
            <person name="Kirkwood N."/>
            <person name="Harris S."/>
            <person name="Eisen J.A."/>
        </authorList>
    </citation>
    <scope>NUCLEOTIDE SEQUENCE [LARGE SCALE GENOMIC DNA]</scope>
    <source>
        <strain evidence="14">COT-108 OH2762</strain>
    </source>
</reference>
<keyword evidence="7" id="KW-0418">Kinase</keyword>
<dbReference type="Gene3D" id="1.10.287.130">
    <property type="match status" value="1"/>
</dbReference>
<keyword evidence="14" id="KW-1185">Reference proteome</keyword>
<dbReference type="InterPro" id="IPR036890">
    <property type="entry name" value="HATPase_C_sf"/>
</dbReference>
<feature type="domain" description="HAMP" evidence="12">
    <location>
        <begin position="52"/>
        <end position="104"/>
    </location>
</feature>
<dbReference type="InterPro" id="IPR003660">
    <property type="entry name" value="HAMP_dom"/>
</dbReference>
<keyword evidence="4" id="KW-0597">Phosphoprotein</keyword>
<dbReference type="Gene3D" id="3.30.565.10">
    <property type="entry name" value="Histidine kinase-like ATPase, C-terminal domain"/>
    <property type="match status" value="1"/>
</dbReference>
<evidence type="ECO:0000256" key="9">
    <source>
        <dbReference type="ARBA" id="ARBA00023012"/>
    </source>
</evidence>
<name>A0ABR4XN34_9PORP</name>
<dbReference type="PROSITE" id="PS50885">
    <property type="entry name" value="HAMP"/>
    <property type="match status" value="1"/>
</dbReference>
<feature type="transmembrane region" description="Helical" evidence="10">
    <location>
        <begin position="7"/>
        <end position="25"/>
    </location>
</feature>
<keyword evidence="6" id="KW-0547">Nucleotide-binding</keyword>
<accession>A0ABR4XN34</accession>
<proteinExistence type="predicted"/>
<dbReference type="EC" id="2.7.13.3" evidence="3"/>
<dbReference type="RefSeq" id="WP_036788218.1">
    <property type="nucleotide sequence ID" value="NZ_JQZV01000001.1"/>
</dbReference>
<dbReference type="Gene3D" id="3.30.450.20">
    <property type="entry name" value="PAS domain"/>
    <property type="match status" value="1"/>
</dbReference>
<evidence type="ECO:0000256" key="5">
    <source>
        <dbReference type="ARBA" id="ARBA00022679"/>
    </source>
</evidence>
<organism evidence="13 14">
    <name type="scientific">Porphyromonas canoris</name>
    <dbReference type="NCBI Taxonomy" id="36875"/>
    <lineage>
        <taxon>Bacteria</taxon>
        <taxon>Pseudomonadati</taxon>
        <taxon>Bacteroidota</taxon>
        <taxon>Bacteroidia</taxon>
        <taxon>Bacteroidales</taxon>
        <taxon>Porphyromonadaceae</taxon>
        <taxon>Porphyromonas</taxon>
    </lineage>
</organism>
<dbReference type="PANTHER" id="PTHR43065:SF10">
    <property type="entry name" value="PEROXIDE STRESS-ACTIVATED HISTIDINE KINASE MAK3"/>
    <property type="match status" value="1"/>
</dbReference>
<dbReference type="InterPro" id="IPR003594">
    <property type="entry name" value="HATPase_dom"/>
</dbReference>
<protein>
    <recommendedName>
        <fullName evidence="3">histidine kinase</fullName>
        <ecNumber evidence="3">2.7.13.3</ecNumber>
    </recommendedName>
</protein>
<keyword evidence="10" id="KW-0812">Transmembrane</keyword>
<dbReference type="SUPFAM" id="SSF55874">
    <property type="entry name" value="ATPase domain of HSP90 chaperone/DNA topoisomerase II/histidine kinase"/>
    <property type="match status" value="1"/>
</dbReference>
<evidence type="ECO:0000313" key="14">
    <source>
        <dbReference type="Proteomes" id="UP000030101"/>
    </source>
</evidence>
<feature type="domain" description="Histidine kinase" evidence="11">
    <location>
        <begin position="227"/>
        <end position="435"/>
    </location>
</feature>
<keyword evidence="10" id="KW-0472">Membrane</keyword>
<keyword evidence="5" id="KW-0808">Transferase</keyword>
<comment type="caution">
    <text evidence="13">The sequence shown here is derived from an EMBL/GenBank/DDBJ whole genome shotgun (WGS) entry which is preliminary data.</text>
</comment>
<evidence type="ECO:0000259" key="11">
    <source>
        <dbReference type="PROSITE" id="PS50109"/>
    </source>
</evidence>
<dbReference type="PANTHER" id="PTHR43065">
    <property type="entry name" value="SENSOR HISTIDINE KINASE"/>
    <property type="match status" value="1"/>
</dbReference>
<evidence type="ECO:0000256" key="6">
    <source>
        <dbReference type="ARBA" id="ARBA00022741"/>
    </source>
</evidence>
<gene>
    <name evidence="13" type="ORF">HQ43_00275</name>
</gene>
<evidence type="ECO:0000256" key="4">
    <source>
        <dbReference type="ARBA" id="ARBA00022553"/>
    </source>
</evidence>
<dbReference type="Pfam" id="PF02518">
    <property type="entry name" value="HATPase_c"/>
    <property type="match status" value="1"/>
</dbReference>
<dbReference type="InterPro" id="IPR005467">
    <property type="entry name" value="His_kinase_dom"/>
</dbReference>
<evidence type="ECO:0000256" key="3">
    <source>
        <dbReference type="ARBA" id="ARBA00012438"/>
    </source>
</evidence>
<dbReference type="SMART" id="SM00387">
    <property type="entry name" value="HATPase_c"/>
    <property type="match status" value="1"/>
</dbReference>
<sequence>MSYRLSYYLLVLLVMGTILFTALYAETRTSWSLIALGINGLLLLVLLIFFFRRIVMPLHILDSGMNLLRSQDFSSRLATVGQNDADNLVAIFNEMIEQLRKERLQVREANSLLDLLINASPMGVIILDLDHNIKSVNPASLSLLGIDPETEILGKKLQEAERLFTLTLSDIPQGSSITAQPSGSAILRCSHLTFQNQGFKQPFFLIESLTDEVRKAEKEAYSKVIRMIAHEVNNTTAGLTSTLQSLHDILQEEPDKADLVEVLDSCNHRSRQMSRFITQFADVVRIPQPQFATSDINLLLKRCALFMEHQFSENRIALHLELSPEPLNTSFDDGLIEQVILNILKNSMESIGTDGNITLSSSLSPAPEIVITDDGPGISKELSDKIFNPFFSTKPNGQGIGLLFIMEVLDRHHFTYSLRTEEDGKTRFRIRIKTV</sequence>
<comment type="subcellular location">
    <subcellularLocation>
        <location evidence="2">Membrane</location>
    </subcellularLocation>
</comment>
<dbReference type="Pfam" id="PF13188">
    <property type="entry name" value="PAS_8"/>
    <property type="match status" value="1"/>
</dbReference>
<keyword evidence="9" id="KW-0902">Two-component regulatory system</keyword>
<dbReference type="SUPFAM" id="SSF55785">
    <property type="entry name" value="PYP-like sensor domain (PAS domain)"/>
    <property type="match status" value="1"/>
</dbReference>
<keyword evidence="10" id="KW-1133">Transmembrane helix</keyword>
<feature type="transmembrane region" description="Helical" evidence="10">
    <location>
        <begin position="31"/>
        <end position="51"/>
    </location>
</feature>
<dbReference type="Proteomes" id="UP000030101">
    <property type="component" value="Unassembled WGS sequence"/>
</dbReference>
<dbReference type="Gene3D" id="6.10.340.10">
    <property type="match status" value="1"/>
</dbReference>
<keyword evidence="8" id="KW-0067">ATP-binding</keyword>
<evidence type="ECO:0000256" key="7">
    <source>
        <dbReference type="ARBA" id="ARBA00022777"/>
    </source>
</evidence>
<evidence type="ECO:0000259" key="12">
    <source>
        <dbReference type="PROSITE" id="PS50885"/>
    </source>
</evidence>
<dbReference type="PRINTS" id="PR00344">
    <property type="entry name" value="BCTRLSENSOR"/>
</dbReference>
<evidence type="ECO:0000313" key="13">
    <source>
        <dbReference type="EMBL" id="KGN93613.1"/>
    </source>
</evidence>
<evidence type="ECO:0000256" key="2">
    <source>
        <dbReference type="ARBA" id="ARBA00004370"/>
    </source>
</evidence>
<dbReference type="EMBL" id="JQZV01000001">
    <property type="protein sequence ID" value="KGN93613.1"/>
    <property type="molecule type" value="Genomic_DNA"/>
</dbReference>
<dbReference type="SMART" id="SM00091">
    <property type="entry name" value="PAS"/>
    <property type="match status" value="1"/>
</dbReference>